<evidence type="ECO:0000313" key="3">
    <source>
        <dbReference type="EMBL" id="KAI9249698.1"/>
    </source>
</evidence>
<sequence>KGLHIFIVIFIFVSTIIGFYWAFIHKSRNHKNKEQQLLGTNSTTAQAHNITINQQEPWNNNDNHVCPTCSQAIHYHQHNRHPPQQFGNQPSQPFGNQPPPPYQQSSQQFFNMPSSSSSNAMTKATVPESQHHTAIQLKNDFPPPPPKNTSFQTNMVVHPPHSR</sequence>
<keyword evidence="4" id="KW-1185">Reference proteome</keyword>
<protein>
    <submittedName>
        <fullName evidence="3">Uncharacterized protein</fullName>
    </submittedName>
</protein>
<gene>
    <name evidence="3" type="ORF">BDA99DRAFT_523391</name>
</gene>
<evidence type="ECO:0000313" key="4">
    <source>
        <dbReference type="Proteomes" id="UP001209540"/>
    </source>
</evidence>
<evidence type="ECO:0000256" key="2">
    <source>
        <dbReference type="SAM" id="Phobius"/>
    </source>
</evidence>
<keyword evidence="2" id="KW-0812">Transmembrane</keyword>
<dbReference type="AlphaFoldDB" id="A0AAD5JR62"/>
<feature type="region of interest" description="Disordered" evidence="1">
    <location>
        <begin position="78"/>
        <end position="163"/>
    </location>
</feature>
<dbReference type="EMBL" id="JAIXMP010000034">
    <property type="protein sequence ID" value="KAI9249698.1"/>
    <property type="molecule type" value="Genomic_DNA"/>
</dbReference>
<reference evidence="3" key="2">
    <citation type="submission" date="2023-02" db="EMBL/GenBank/DDBJ databases">
        <authorList>
            <consortium name="DOE Joint Genome Institute"/>
            <person name="Mondo S.J."/>
            <person name="Chang Y."/>
            <person name="Wang Y."/>
            <person name="Ahrendt S."/>
            <person name="Andreopoulos W."/>
            <person name="Barry K."/>
            <person name="Beard J."/>
            <person name="Benny G.L."/>
            <person name="Blankenship S."/>
            <person name="Bonito G."/>
            <person name="Cuomo C."/>
            <person name="Desiro A."/>
            <person name="Gervers K.A."/>
            <person name="Hundley H."/>
            <person name="Kuo A."/>
            <person name="LaButti K."/>
            <person name="Lang B.F."/>
            <person name="Lipzen A."/>
            <person name="O'Donnell K."/>
            <person name="Pangilinan J."/>
            <person name="Reynolds N."/>
            <person name="Sandor L."/>
            <person name="Smith M.W."/>
            <person name="Tsang A."/>
            <person name="Grigoriev I.V."/>
            <person name="Stajich J.E."/>
            <person name="Spatafora J.W."/>
        </authorList>
    </citation>
    <scope>NUCLEOTIDE SEQUENCE</scope>
    <source>
        <strain evidence="3">RSA 2281</strain>
    </source>
</reference>
<feature type="transmembrane region" description="Helical" evidence="2">
    <location>
        <begin position="6"/>
        <end position="24"/>
    </location>
</feature>
<keyword evidence="2" id="KW-0472">Membrane</keyword>
<feature type="non-terminal residue" evidence="3">
    <location>
        <position position="1"/>
    </location>
</feature>
<proteinExistence type="predicted"/>
<name>A0AAD5JR62_9FUNG</name>
<organism evidence="3 4">
    <name type="scientific">Phascolomyces articulosus</name>
    <dbReference type="NCBI Taxonomy" id="60185"/>
    <lineage>
        <taxon>Eukaryota</taxon>
        <taxon>Fungi</taxon>
        <taxon>Fungi incertae sedis</taxon>
        <taxon>Mucoromycota</taxon>
        <taxon>Mucoromycotina</taxon>
        <taxon>Mucoromycetes</taxon>
        <taxon>Mucorales</taxon>
        <taxon>Lichtheimiaceae</taxon>
        <taxon>Phascolomyces</taxon>
    </lineage>
</organism>
<comment type="caution">
    <text evidence="3">The sequence shown here is derived from an EMBL/GenBank/DDBJ whole genome shotgun (WGS) entry which is preliminary data.</text>
</comment>
<feature type="non-terminal residue" evidence="3">
    <location>
        <position position="163"/>
    </location>
</feature>
<reference evidence="3" key="1">
    <citation type="journal article" date="2022" name="IScience">
        <title>Evolution of zygomycete secretomes and the origins of terrestrial fungal ecologies.</title>
        <authorList>
            <person name="Chang Y."/>
            <person name="Wang Y."/>
            <person name="Mondo S."/>
            <person name="Ahrendt S."/>
            <person name="Andreopoulos W."/>
            <person name="Barry K."/>
            <person name="Beard J."/>
            <person name="Benny G.L."/>
            <person name="Blankenship S."/>
            <person name="Bonito G."/>
            <person name="Cuomo C."/>
            <person name="Desiro A."/>
            <person name="Gervers K.A."/>
            <person name="Hundley H."/>
            <person name="Kuo A."/>
            <person name="LaButti K."/>
            <person name="Lang B.F."/>
            <person name="Lipzen A."/>
            <person name="O'Donnell K."/>
            <person name="Pangilinan J."/>
            <person name="Reynolds N."/>
            <person name="Sandor L."/>
            <person name="Smith M.E."/>
            <person name="Tsang A."/>
            <person name="Grigoriev I.V."/>
            <person name="Stajich J.E."/>
            <person name="Spatafora J.W."/>
        </authorList>
    </citation>
    <scope>NUCLEOTIDE SEQUENCE</scope>
    <source>
        <strain evidence="3">RSA 2281</strain>
    </source>
</reference>
<accession>A0AAD5JR62</accession>
<evidence type="ECO:0000256" key="1">
    <source>
        <dbReference type="SAM" id="MobiDB-lite"/>
    </source>
</evidence>
<keyword evidence="2" id="KW-1133">Transmembrane helix</keyword>
<dbReference type="Proteomes" id="UP001209540">
    <property type="component" value="Unassembled WGS sequence"/>
</dbReference>
<feature type="compositionally biased region" description="Polar residues" evidence="1">
    <location>
        <begin position="109"/>
        <end position="122"/>
    </location>
</feature>